<dbReference type="Pfam" id="PF00005">
    <property type="entry name" value="ABC_tran"/>
    <property type="match status" value="1"/>
</dbReference>
<feature type="transmembrane region" description="Helical" evidence="11">
    <location>
        <begin position="251"/>
        <end position="274"/>
    </location>
</feature>
<evidence type="ECO:0000256" key="5">
    <source>
        <dbReference type="ARBA" id="ARBA00022741"/>
    </source>
</evidence>
<dbReference type="PROSITE" id="PS50929">
    <property type="entry name" value="ABC_TM1F"/>
    <property type="match status" value="1"/>
</dbReference>
<dbReference type="InterPro" id="IPR011917">
    <property type="entry name" value="ABC_transpr_lipidA"/>
</dbReference>
<keyword evidence="15" id="KW-1185">Reference proteome</keyword>
<dbReference type="GO" id="GO:0005524">
    <property type="term" value="F:ATP binding"/>
    <property type="evidence" value="ECO:0007669"/>
    <property type="project" value="UniProtKB-KW"/>
</dbReference>
<dbReference type="PROSITE" id="PS00211">
    <property type="entry name" value="ABC_TRANSPORTER_1"/>
    <property type="match status" value="1"/>
</dbReference>
<evidence type="ECO:0000256" key="9">
    <source>
        <dbReference type="ARBA" id="ARBA00023055"/>
    </source>
</evidence>
<keyword evidence="5" id="KW-0547">Nucleotide-binding</keyword>
<evidence type="ECO:0000259" key="12">
    <source>
        <dbReference type="PROSITE" id="PS50893"/>
    </source>
</evidence>
<keyword evidence="10 11" id="KW-0472">Membrane</keyword>
<dbReference type="PROSITE" id="PS50893">
    <property type="entry name" value="ABC_TRANSPORTER_2"/>
    <property type="match status" value="1"/>
</dbReference>
<dbReference type="InterPro" id="IPR017871">
    <property type="entry name" value="ABC_transporter-like_CS"/>
</dbReference>
<accession>C3X7L6</accession>
<feature type="transmembrane region" description="Helical" evidence="11">
    <location>
        <begin position="280"/>
        <end position="297"/>
    </location>
</feature>
<dbReference type="PANTHER" id="PTHR43394">
    <property type="entry name" value="ATP-DEPENDENT PERMEASE MDL1, MITOCHONDRIAL"/>
    <property type="match status" value="1"/>
</dbReference>
<gene>
    <name evidence="14" type="primary">msbA</name>
    <name evidence="14" type="ORF">OFBG_00220</name>
</gene>
<dbReference type="GO" id="GO:0016887">
    <property type="term" value="F:ATP hydrolysis activity"/>
    <property type="evidence" value="ECO:0007669"/>
    <property type="project" value="InterPro"/>
</dbReference>
<keyword evidence="9" id="KW-0445">Lipid transport</keyword>
<name>C3X7L6_OXAFO</name>
<dbReference type="Pfam" id="PF00664">
    <property type="entry name" value="ABC_membrane"/>
    <property type="match status" value="1"/>
</dbReference>
<dbReference type="EMBL" id="GG658170">
    <property type="protein sequence ID" value="EEO29192.1"/>
    <property type="molecule type" value="Genomic_DNA"/>
</dbReference>
<dbReference type="InterPro" id="IPR003439">
    <property type="entry name" value="ABC_transporter-like_ATP-bd"/>
</dbReference>
<dbReference type="Proteomes" id="UP000005089">
    <property type="component" value="Unassembled WGS sequence"/>
</dbReference>
<dbReference type="NCBIfam" id="TIGR02203">
    <property type="entry name" value="MsbA_lipidA"/>
    <property type="match status" value="1"/>
</dbReference>
<evidence type="ECO:0000256" key="10">
    <source>
        <dbReference type="ARBA" id="ARBA00023136"/>
    </source>
</evidence>
<feature type="domain" description="ABC transmembrane type-1" evidence="13">
    <location>
        <begin position="30"/>
        <end position="312"/>
    </location>
</feature>
<dbReference type="InterPro" id="IPR027417">
    <property type="entry name" value="P-loop_NTPase"/>
</dbReference>
<feature type="transmembrane region" description="Helical" evidence="11">
    <location>
        <begin position="30"/>
        <end position="54"/>
    </location>
</feature>
<dbReference type="InterPro" id="IPR011527">
    <property type="entry name" value="ABC1_TM_dom"/>
</dbReference>
<feature type="domain" description="ABC transporter" evidence="12">
    <location>
        <begin position="344"/>
        <end position="579"/>
    </location>
</feature>
<dbReference type="Gene3D" id="1.20.1560.10">
    <property type="entry name" value="ABC transporter type 1, transmembrane domain"/>
    <property type="match status" value="1"/>
</dbReference>
<evidence type="ECO:0000259" key="13">
    <source>
        <dbReference type="PROSITE" id="PS50929"/>
    </source>
</evidence>
<evidence type="ECO:0000256" key="8">
    <source>
        <dbReference type="ARBA" id="ARBA00022989"/>
    </source>
</evidence>
<dbReference type="InterPro" id="IPR039421">
    <property type="entry name" value="Type_1_exporter"/>
</dbReference>
<evidence type="ECO:0000256" key="3">
    <source>
        <dbReference type="ARBA" id="ARBA00022475"/>
    </source>
</evidence>
<dbReference type="PANTHER" id="PTHR43394:SF1">
    <property type="entry name" value="ATP-BINDING CASSETTE SUB-FAMILY B MEMBER 10, MITOCHONDRIAL"/>
    <property type="match status" value="1"/>
</dbReference>
<dbReference type="GO" id="GO:0015421">
    <property type="term" value="F:ABC-type oligopeptide transporter activity"/>
    <property type="evidence" value="ECO:0007669"/>
    <property type="project" value="TreeGrafter"/>
</dbReference>
<dbReference type="FunFam" id="3.40.50.300:FF:000221">
    <property type="entry name" value="Multidrug ABC transporter ATP-binding protein"/>
    <property type="match status" value="1"/>
</dbReference>
<evidence type="ECO:0000256" key="4">
    <source>
        <dbReference type="ARBA" id="ARBA00022692"/>
    </source>
</evidence>
<dbReference type="GO" id="GO:0005886">
    <property type="term" value="C:plasma membrane"/>
    <property type="evidence" value="ECO:0007669"/>
    <property type="project" value="UniProtKB-SubCell"/>
</dbReference>
<keyword evidence="6 14" id="KW-0067">ATP-binding</keyword>
<evidence type="ECO:0000256" key="2">
    <source>
        <dbReference type="ARBA" id="ARBA00022448"/>
    </source>
</evidence>
<comment type="subcellular location">
    <subcellularLocation>
        <location evidence="1">Cell membrane</location>
        <topology evidence="1">Multi-pass membrane protein</topology>
    </subcellularLocation>
</comment>
<dbReference type="Gene3D" id="3.40.50.300">
    <property type="entry name" value="P-loop containing nucleotide triphosphate hydrolases"/>
    <property type="match status" value="1"/>
</dbReference>
<keyword evidence="3" id="KW-1003">Cell membrane</keyword>
<evidence type="ECO:0000313" key="14">
    <source>
        <dbReference type="EMBL" id="EEO29192.1"/>
    </source>
</evidence>
<keyword evidence="8 11" id="KW-1133">Transmembrane helix</keyword>
<keyword evidence="4 11" id="KW-0812">Transmembrane</keyword>
<evidence type="ECO:0000256" key="1">
    <source>
        <dbReference type="ARBA" id="ARBA00004651"/>
    </source>
</evidence>
<sequence length="583" mass="64990">MFAERYELMNLSSPIKRLIKLALQYKGRMILVLIGMLITAGTEPIFPVILKFVLDDGFVKNPTFSFWLVPFVIIGVFVIRGSATFLTDYTMAWITSNLVNQLREKMYVRVLRVGRDFYSKHSLGQVVNSLMYEANQVVDLLRNIMTSIVRDILTAFGLFVYLLWLNWRLTIVTMILIPLVSVVMRLSGRRLRKLNEDFRNVNAQLTKMLTETTRASEVIKIFNGETFEQNRFRQCIYQLRRFMMKMVSTQAMTMPLTQLIAATGVSIIILIALIQSSHDQTTVGGFVSFITAMLMMLPPLRRLADVNNNLQAGIVATKSVFDLMNSPIERQDGFDLPGRARGKLEFDHVTFSYEGQAKPALSDVSLTVNPGETLALVGMSGGGKSTLSHLVPEFYAPVSGEIRLDGVPLHKLSLKSLRSQIAMVNQQVVLFDGTVAENIAYGDANPDVSRIKAAIEAAYLKDVIEQLPEGLNSPVGVNGMSFSGGQRQRIAIARAIYKDAPILILDEATSALDTESEKAVQSALNTLMKGRTTIVIAHRLSTIEHADRIAVITSGKIVEIGTHAELLEKNGTYSNLYHLQFKE</sequence>
<dbReference type="InterPro" id="IPR036640">
    <property type="entry name" value="ABC1_TM_sf"/>
</dbReference>
<evidence type="ECO:0000256" key="7">
    <source>
        <dbReference type="ARBA" id="ARBA00022967"/>
    </source>
</evidence>
<keyword evidence="2" id="KW-0813">Transport</keyword>
<evidence type="ECO:0000313" key="15">
    <source>
        <dbReference type="Proteomes" id="UP000005089"/>
    </source>
</evidence>
<dbReference type="CDD" id="cd18552">
    <property type="entry name" value="ABC_6TM_MsbA_like"/>
    <property type="match status" value="1"/>
</dbReference>
<protein>
    <submittedName>
        <fullName evidence="14">Lipid A export permease/ATP-binding protein MsbA</fullName>
    </submittedName>
</protein>
<dbReference type="HOGENOM" id="CLU_000604_84_3_4"/>
<dbReference type="SUPFAM" id="SSF90123">
    <property type="entry name" value="ABC transporter transmembrane region"/>
    <property type="match status" value="1"/>
</dbReference>
<dbReference type="SMART" id="SM00382">
    <property type="entry name" value="AAA"/>
    <property type="match status" value="1"/>
</dbReference>
<dbReference type="eggNOG" id="COG1132">
    <property type="taxonomic scope" value="Bacteria"/>
</dbReference>
<dbReference type="SUPFAM" id="SSF52540">
    <property type="entry name" value="P-loop containing nucleoside triphosphate hydrolases"/>
    <property type="match status" value="1"/>
</dbReference>
<proteinExistence type="predicted"/>
<dbReference type="InterPro" id="IPR003593">
    <property type="entry name" value="AAA+_ATPase"/>
</dbReference>
<dbReference type="STRING" id="847.BRW83_2057"/>
<evidence type="ECO:0000256" key="11">
    <source>
        <dbReference type="SAM" id="Phobius"/>
    </source>
</evidence>
<dbReference type="GO" id="GO:0034040">
    <property type="term" value="F:ATPase-coupled lipid transmembrane transporter activity"/>
    <property type="evidence" value="ECO:0007669"/>
    <property type="project" value="InterPro"/>
</dbReference>
<organism evidence="14 15">
    <name type="scientific">Oxalobacter formigenes OXCC13</name>
    <dbReference type="NCBI Taxonomy" id="556269"/>
    <lineage>
        <taxon>Bacteria</taxon>
        <taxon>Pseudomonadati</taxon>
        <taxon>Pseudomonadota</taxon>
        <taxon>Betaproteobacteria</taxon>
        <taxon>Burkholderiales</taxon>
        <taxon>Oxalobacteraceae</taxon>
        <taxon>Oxalobacter</taxon>
    </lineage>
</organism>
<dbReference type="AlphaFoldDB" id="C3X7L6"/>
<keyword evidence="7" id="KW-1278">Translocase</keyword>
<evidence type="ECO:0000256" key="6">
    <source>
        <dbReference type="ARBA" id="ARBA00022840"/>
    </source>
</evidence>
<feature type="transmembrane region" description="Helical" evidence="11">
    <location>
        <begin position="66"/>
        <end position="86"/>
    </location>
</feature>
<reference evidence="14 15" key="1">
    <citation type="submission" date="2009-02" db="EMBL/GenBank/DDBJ databases">
        <title>The Genome Sequence of Oxalobacter formigenes OXCC13.</title>
        <authorList>
            <consortium name="The Broad Institute Genome Sequencing Platform"/>
            <person name="Ward D."/>
            <person name="Young S.K."/>
            <person name="Kodira C.D."/>
            <person name="Zeng Q."/>
            <person name="Koehrsen M."/>
            <person name="Alvarado L."/>
            <person name="Berlin A."/>
            <person name="Borenstein D."/>
            <person name="Chen Z."/>
            <person name="Engels R."/>
            <person name="Freedman E."/>
            <person name="Gellesch M."/>
            <person name="Goldberg J."/>
            <person name="Griggs A."/>
            <person name="Gujja S."/>
            <person name="Heiman D."/>
            <person name="Hepburn T."/>
            <person name="Howarth C."/>
            <person name="Jen D."/>
            <person name="Larson L."/>
            <person name="Lewis B."/>
            <person name="Mehta T."/>
            <person name="Park D."/>
            <person name="Pearson M."/>
            <person name="Roberts A."/>
            <person name="Saif S."/>
            <person name="Shea T."/>
            <person name="Shenoy N."/>
            <person name="Sisk P."/>
            <person name="Stolte C."/>
            <person name="Sykes S."/>
            <person name="Walk T."/>
            <person name="White J."/>
            <person name="Yandava C."/>
            <person name="Allison M.J."/>
            <person name="Lander E."/>
            <person name="Nusbaum C."/>
            <person name="Galagan J."/>
            <person name="Birren B."/>
        </authorList>
    </citation>
    <scope>NUCLEOTIDE SEQUENCE [LARGE SCALE GENOMIC DNA]</scope>
    <source>
        <strain evidence="14 15">OXCC13</strain>
    </source>
</reference>